<organism evidence="2 3">
    <name type="scientific">Vigna unguiculata</name>
    <name type="common">Cowpea</name>
    <dbReference type="NCBI Taxonomy" id="3917"/>
    <lineage>
        <taxon>Eukaryota</taxon>
        <taxon>Viridiplantae</taxon>
        <taxon>Streptophyta</taxon>
        <taxon>Embryophyta</taxon>
        <taxon>Tracheophyta</taxon>
        <taxon>Spermatophyta</taxon>
        <taxon>Magnoliopsida</taxon>
        <taxon>eudicotyledons</taxon>
        <taxon>Gunneridae</taxon>
        <taxon>Pentapetalae</taxon>
        <taxon>rosids</taxon>
        <taxon>fabids</taxon>
        <taxon>Fabales</taxon>
        <taxon>Fabaceae</taxon>
        <taxon>Papilionoideae</taxon>
        <taxon>50 kb inversion clade</taxon>
        <taxon>NPAAA clade</taxon>
        <taxon>indigoferoid/millettioid clade</taxon>
        <taxon>Phaseoleae</taxon>
        <taxon>Vigna</taxon>
    </lineage>
</organism>
<protein>
    <submittedName>
        <fullName evidence="2">Uncharacterized protein</fullName>
    </submittedName>
</protein>
<dbReference type="AlphaFoldDB" id="A0A4D6N4B7"/>
<evidence type="ECO:0000256" key="1">
    <source>
        <dbReference type="SAM" id="MobiDB-lite"/>
    </source>
</evidence>
<proteinExistence type="predicted"/>
<name>A0A4D6N4B7_VIGUN</name>
<keyword evidence="3" id="KW-1185">Reference proteome</keyword>
<sequence length="65" mass="7337">MVGVRLGALARFVVAELRWRREAWSLWLLQRWCERGGVRSEMNGGGGSGKMDAVATGENEEVRWC</sequence>
<accession>A0A4D6N4B7</accession>
<dbReference type="Proteomes" id="UP000501690">
    <property type="component" value="Linkage Group LG9"/>
</dbReference>
<evidence type="ECO:0000313" key="2">
    <source>
        <dbReference type="EMBL" id="QCE06945.1"/>
    </source>
</evidence>
<dbReference type="EMBL" id="CP039353">
    <property type="protein sequence ID" value="QCE06945.1"/>
    <property type="molecule type" value="Genomic_DNA"/>
</dbReference>
<feature type="region of interest" description="Disordered" evidence="1">
    <location>
        <begin position="42"/>
        <end position="65"/>
    </location>
</feature>
<reference evidence="2 3" key="1">
    <citation type="submission" date="2019-04" db="EMBL/GenBank/DDBJ databases">
        <title>An improved genome assembly and genetic linkage map for asparagus bean, Vigna unguiculata ssp. sesquipedialis.</title>
        <authorList>
            <person name="Xia Q."/>
            <person name="Zhang R."/>
            <person name="Dong Y."/>
        </authorList>
    </citation>
    <scope>NUCLEOTIDE SEQUENCE [LARGE SCALE GENOMIC DNA]</scope>
    <source>
        <tissue evidence="2">Leaf</tissue>
    </source>
</reference>
<gene>
    <name evidence="2" type="ORF">DEO72_LG9g1959</name>
</gene>
<evidence type="ECO:0000313" key="3">
    <source>
        <dbReference type="Proteomes" id="UP000501690"/>
    </source>
</evidence>